<dbReference type="InterPro" id="IPR019996">
    <property type="entry name" value="Salicylate_synthase"/>
</dbReference>
<dbReference type="AlphaFoldDB" id="A0A291RH29"/>
<dbReference type="GO" id="GO:0016833">
    <property type="term" value="F:oxo-acid-lyase activity"/>
    <property type="evidence" value="ECO:0007669"/>
    <property type="project" value="InterPro"/>
</dbReference>
<dbReference type="Gene3D" id="3.60.120.10">
    <property type="entry name" value="Anthranilate synthase"/>
    <property type="match status" value="1"/>
</dbReference>
<keyword evidence="4" id="KW-0456">Lyase</keyword>
<evidence type="ECO:0000313" key="7">
    <source>
        <dbReference type="Proteomes" id="UP000221961"/>
    </source>
</evidence>
<dbReference type="EMBL" id="CP023778">
    <property type="protein sequence ID" value="ATL66434.1"/>
    <property type="molecule type" value="Genomic_DNA"/>
</dbReference>
<organism evidence="6 7">
    <name type="scientific">Nocardia terpenica</name>
    <dbReference type="NCBI Taxonomy" id="455432"/>
    <lineage>
        <taxon>Bacteria</taxon>
        <taxon>Bacillati</taxon>
        <taxon>Actinomycetota</taxon>
        <taxon>Actinomycetes</taxon>
        <taxon>Mycobacteriales</taxon>
        <taxon>Nocardiaceae</taxon>
        <taxon>Nocardia</taxon>
    </lineage>
</organism>
<reference evidence="6 7" key="1">
    <citation type="submission" date="2017-10" db="EMBL/GenBank/DDBJ databases">
        <title>Comparative genomics between pathogenic Norcardia.</title>
        <authorList>
            <person name="Zeng L."/>
        </authorList>
    </citation>
    <scope>NUCLEOTIDE SEQUENCE [LARGE SCALE GENOMIC DNA]</scope>
    <source>
        <strain evidence="6 7">NC_YFY_NT001</strain>
    </source>
</reference>
<dbReference type="InterPro" id="IPR019999">
    <property type="entry name" value="Anth_synth_I-like"/>
</dbReference>
<dbReference type="PANTHER" id="PTHR11236">
    <property type="entry name" value="AMINOBENZOATE/ANTHRANILATE SYNTHASE"/>
    <property type="match status" value="1"/>
</dbReference>
<dbReference type="KEGG" id="ntp:CRH09_09675"/>
<dbReference type="GO" id="GO:0000162">
    <property type="term" value="P:L-tryptophan biosynthetic process"/>
    <property type="evidence" value="ECO:0007669"/>
    <property type="project" value="TreeGrafter"/>
</dbReference>
<name>A0A291RH29_9NOCA</name>
<keyword evidence="2" id="KW-0479">Metal-binding</keyword>
<gene>
    <name evidence="6" type="ORF">CRH09_09675</name>
</gene>
<dbReference type="NCBIfam" id="TIGR03494">
    <property type="entry name" value="salicyl_syn"/>
    <property type="match status" value="1"/>
</dbReference>
<protein>
    <submittedName>
        <fullName evidence="6">Salicylate synthase</fullName>
    </submittedName>
</protein>
<dbReference type="InterPro" id="IPR005801">
    <property type="entry name" value="ADC_synthase"/>
</dbReference>
<evidence type="ECO:0000256" key="4">
    <source>
        <dbReference type="ARBA" id="ARBA00023239"/>
    </source>
</evidence>
<comment type="cofactor">
    <cofactor evidence="1">
        <name>Mg(2+)</name>
        <dbReference type="ChEBI" id="CHEBI:18420"/>
    </cofactor>
</comment>
<accession>A0A291RH29</accession>
<proteinExistence type="predicted"/>
<dbReference type="GO" id="GO:0046872">
    <property type="term" value="F:metal ion binding"/>
    <property type="evidence" value="ECO:0007669"/>
    <property type="project" value="UniProtKB-KW"/>
</dbReference>
<dbReference type="InterPro" id="IPR015890">
    <property type="entry name" value="Chorismate_C"/>
</dbReference>
<feature type="domain" description="Chorismate-utilising enzyme C-terminal" evidence="5">
    <location>
        <begin position="194"/>
        <end position="448"/>
    </location>
</feature>
<dbReference type="Proteomes" id="UP000221961">
    <property type="component" value="Chromosome"/>
</dbReference>
<evidence type="ECO:0000313" key="6">
    <source>
        <dbReference type="EMBL" id="ATL66434.1"/>
    </source>
</evidence>
<dbReference type="SUPFAM" id="SSF56322">
    <property type="entry name" value="ADC synthase"/>
    <property type="match status" value="1"/>
</dbReference>
<evidence type="ECO:0000259" key="5">
    <source>
        <dbReference type="Pfam" id="PF00425"/>
    </source>
</evidence>
<evidence type="ECO:0000256" key="2">
    <source>
        <dbReference type="ARBA" id="ARBA00022723"/>
    </source>
</evidence>
<dbReference type="PANTHER" id="PTHR11236:SF48">
    <property type="entry name" value="ISOCHORISMATE SYNTHASE MENF"/>
    <property type="match status" value="1"/>
</dbReference>
<sequence>MSCTNNFSSRPIGSESFVSENSQKTLFHTAVELDCEPLQAITRIMSVQAHDEYLVYENSGCWTYAGGILSEIWLDEAGAHLRGPGLEKDLPGDRDPLGQVRQLLEELPDSEWRAYGWSAFELSYAIHADGADSGRGRLFQLFVPCTEVIIRAGTATIRTCDPTSEAMIRTALLDNSLAHRFEAPDAIDITAAGREQYMDAVRQAIADIRADLLTKVIISRTVSVTRDLDFLGTYLAGRKGNNPARSFLMSLNGLEALGFSPEIVVSVTADGRVSSQPLAGTRALTDDAARNLALHDELLTDPKEVFEHAISVKTAYDELIEVCAPGTLSVDDFMSVRLRGSVQHLASRVSGTLAPGKDAWDAFRAVFPAVTASGVPKKAAFTCIQAHETERRGLYSGTVFSFDHLGEFDAALVLRSVYREHGHTWLRAGAGIVSQSKPDREFQETCEKLDSIAKFLVSRQPTDSYQPKSA</sequence>
<evidence type="ECO:0000256" key="3">
    <source>
        <dbReference type="ARBA" id="ARBA00022842"/>
    </source>
</evidence>
<keyword evidence="3" id="KW-0460">Magnesium</keyword>
<dbReference type="PRINTS" id="PR00095">
    <property type="entry name" value="ANTSNTHASEI"/>
</dbReference>
<evidence type="ECO:0000256" key="1">
    <source>
        <dbReference type="ARBA" id="ARBA00001946"/>
    </source>
</evidence>
<dbReference type="GO" id="GO:0008909">
    <property type="term" value="F:isochorismate synthase activity"/>
    <property type="evidence" value="ECO:0007669"/>
    <property type="project" value="InterPro"/>
</dbReference>
<dbReference type="Pfam" id="PF00425">
    <property type="entry name" value="Chorismate_bind"/>
    <property type="match status" value="1"/>
</dbReference>